<dbReference type="PROSITE" id="PS00018">
    <property type="entry name" value="EF_HAND_1"/>
    <property type="match status" value="2"/>
</dbReference>
<dbReference type="WBParaSite" id="L893_g1324.t1">
    <property type="protein sequence ID" value="L893_g1324.t1"/>
    <property type="gene ID" value="L893_g1324"/>
</dbReference>
<evidence type="ECO:0000313" key="5">
    <source>
        <dbReference type="WBParaSite" id="L893_g1324.t1"/>
    </source>
</evidence>
<feature type="domain" description="EF-hand" evidence="3">
    <location>
        <begin position="68"/>
        <end position="103"/>
    </location>
</feature>
<feature type="chain" id="PRO_5009311773" evidence="2">
    <location>
        <begin position="21"/>
        <end position="152"/>
    </location>
</feature>
<dbReference type="SMART" id="SM00054">
    <property type="entry name" value="EFh"/>
    <property type="match status" value="2"/>
</dbReference>
<dbReference type="Pfam" id="PF13499">
    <property type="entry name" value="EF-hand_7"/>
    <property type="match status" value="1"/>
</dbReference>
<keyword evidence="2" id="KW-0732">Signal</keyword>
<dbReference type="GO" id="GO:0005509">
    <property type="term" value="F:calcium ion binding"/>
    <property type="evidence" value="ECO:0007669"/>
    <property type="project" value="InterPro"/>
</dbReference>
<reference evidence="5" key="1">
    <citation type="submission" date="2016-11" db="UniProtKB">
        <authorList>
            <consortium name="WormBaseParasite"/>
        </authorList>
    </citation>
    <scope>IDENTIFICATION</scope>
</reference>
<dbReference type="Gene3D" id="1.10.238.10">
    <property type="entry name" value="EF-hand"/>
    <property type="match status" value="1"/>
</dbReference>
<dbReference type="SUPFAM" id="SSF47473">
    <property type="entry name" value="EF-hand"/>
    <property type="match status" value="1"/>
</dbReference>
<dbReference type="InterPro" id="IPR002048">
    <property type="entry name" value="EF_hand_dom"/>
</dbReference>
<evidence type="ECO:0000256" key="2">
    <source>
        <dbReference type="SAM" id="SignalP"/>
    </source>
</evidence>
<evidence type="ECO:0000256" key="1">
    <source>
        <dbReference type="ARBA" id="ARBA00022837"/>
    </source>
</evidence>
<sequence length="152" mass="17346">MIRKVVLVGCAVLCLTGVLCQSSTDEEVVSSEEPLVVRVEENTDYLEVGKRQSDFHGKALGDPEMDKRELEWTNNTFQQFDIDQDQLLSPDEVRTYLRSRLNMDSDVIPEMIKPFDADENGQLSVEEFQKFEQDLPYEKTVPLPLMKSPGAM</sequence>
<feature type="signal peptide" evidence="2">
    <location>
        <begin position="1"/>
        <end position="20"/>
    </location>
</feature>
<evidence type="ECO:0000313" key="4">
    <source>
        <dbReference type="Proteomes" id="UP000095287"/>
    </source>
</evidence>
<dbReference type="PROSITE" id="PS50222">
    <property type="entry name" value="EF_HAND_2"/>
    <property type="match status" value="1"/>
</dbReference>
<organism evidence="4 5">
    <name type="scientific">Steinernema glaseri</name>
    <dbReference type="NCBI Taxonomy" id="37863"/>
    <lineage>
        <taxon>Eukaryota</taxon>
        <taxon>Metazoa</taxon>
        <taxon>Ecdysozoa</taxon>
        <taxon>Nematoda</taxon>
        <taxon>Chromadorea</taxon>
        <taxon>Rhabditida</taxon>
        <taxon>Tylenchina</taxon>
        <taxon>Panagrolaimomorpha</taxon>
        <taxon>Strongyloidoidea</taxon>
        <taxon>Steinernematidae</taxon>
        <taxon>Steinernema</taxon>
    </lineage>
</organism>
<keyword evidence="4" id="KW-1185">Reference proteome</keyword>
<proteinExistence type="predicted"/>
<keyword evidence="1" id="KW-0106">Calcium</keyword>
<protein>
    <submittedName>
        <fullName evidence="5">EF-hand domain-containing protein</fullName>
    </submittedName>
</protein>
<dbReference type="InterPro" id="IPR011992">
    <property type="entry name" value="EF-hand-dom_pair"/>
</dbReference>
<dbReference type="AlphaFoldDB" id="A0A1I7Y6R7"/>
<evidence type="ECO:0000259" key="3">
    <source>
        <dbReference type="PROSITE" id="PS50222"/>
    </source>
</evidence>
<dbReference type="Proteomes" id="UP000095287">
    <property type="component" value="Unplaced"/>
</dbReference>
<accession>A0A1I7Y6R7</accession>
<dbReference type="CDD" id="cd00051">
    <property type="entry name" value="EFh"/>
    <property type="match status" value="1"/>
</dbReference>
<dbReference type="InterPro" id="IPR018247">
    <property type="entry name" value="EF_Hand_1_Ca_BS"/>
</dbReference>
<name>A0A1I7Y6R7_9BILA</name>